<proteinExistence type="predicted"/>
<sequence>MSQYIDSLMTNNFIDTDSENLEHLYSDNYKNLSGGKPVRPNNMPSGGFPPIIIIERKIKEKEEEQKKRFFSVSNDNKKLSIKDILSKKL</sequence>
<name>A0A6C0E3E8_9ZZZZ</name>
<protein>
    <submittedName>
        <fullName evidence="1">Uncharacterized protein</fullName>
    </submittedName>
</protein>
<accession>A0A6C0E3E8</accession>
<dbReference type="EMBL" id="MN739698">
    <property type="protein sequence ID" value="QHT21925.1"/>
    <property type="molecule type" value="Genomic_DNA"/>
</dbReference>
<reference evidence="1" key="1">
    <citation type="journal article" date="2020" name="Nature">
        <title>Giant virus diversity and host interactions through global metagenomics.</title>
        <authorList>
            <person name="Schulz F."/>
            <person name="Roux S."/>
            <person name="Paez-Espino D."/>
            <person name="Jungbluth S."/>
            <person name="Walsh D.A."/>
            <person name="Denef V.J."/>
            <person name="McMahon K.D."/>
            <person name="Konstantinidis K.T."/>
            <person name="Eloe-Fadrosh E.A."/>
            <person name="Kyrpides N.C."/>
            <person name="Woyke T."/>
        </authorList>
    </citation>
    <scope>NUCLEOTIDE SEQUENCE</scope>
    <source>
        <strain evidence="1">GVMAG-M-3300023179-103</strain>
    </source>
</reference>
<organism evidence="1">
    <name type="scientific">viral metagenome</name>
    <dbReference type="NCBI Taxonomy" id="1070528"/>
    <lineage>
        <taxon>unclassified sequences</taxon>
        <taxon>metagenomes</taxon>
        <taxon>organismal metagenomes</taxon>
    </lineage>
</organism>
<dbReference type="AlphaFoldDB" id="A0A6C0E3E8"/>
<evidence type="ECO:0000313" key="1">
    <source>
        <dbReference type="EMBL" id="QHT21925.1"/>
    </source>
</evidence>